<dbReference type="NCBIfam" id="TIGR00247">
    <property type="entry name" value="endolytic transglycosylase MltG"/>
    <property type="match status" value="1"/>
</dbReference>
<evidence type="ECO:0000256" key="1">
    <source>
        <dbReference type="ARBA" id="ARBA00022475"/>
    </source>
</evidence>
<comment type="caution">
    <text evidence="9">The sequence shown here is derived from an EMBL/GenBank/DDBJ whole genome shotgun (WGS) entry which is preliminary data.</text>
</comment>
<dbReference type="Pfam" id="PF02618">
    <property type="entry name" value="YceG"/>
    <property type="match status" value="1"/>
</dbReference>
<feature type="compositionally biased region" description="Pro residues" evidence="8">
    <location>
        <begin position="17"/>
        <end position="33"/>
    </location>
</feature>
<evidence type="ECO:0000256" key="8">
    <source>
        <dbReference type="SAM" id="MobiDB-lite"/>
    </source>
</evidence>
<comment type="subcellular location">
    <subcellularLocation>
        <location evidence="7">Cell membrane</location>
        <topology evidence="7">Single-pass membrane protein</topology>
    </subcellularLocation>
</comment>
<evidence type="ECO:0000256" key="7">
    <source>
        <dbReference type="HAMAP-Rule" id="MF_02065"/>
    </source>
</evidence>
<keyword evidence="3 7" id="KW-1133">Transmembrane helix</keyword>
<keyword evidence="5 7" id="KW-0456">Lyase</keyword>
<protein>
    <recommendedName>
        <fullName evidence="7">Endolytic murein transglycosylase</fullName>
        <ecNumber evidence="7">4.2.2.29</ecNumber>
    </recommendedName>
    <alternativeName>
        <fullName evidence="7">Peptidoglycan lytic transglycosylase</fullName>
    </alternativeName>
    <alternativeName>
        <fullName evidence="7">Peptidoglycan polymerization terminase</fullName>
    </alternativeName>
</protein>
<name>A0ABN1WA68_9ACTN</name>
<keyword evidence="1 7" id="KW-1003">Cell membrane</keyword>
<comment type="similarity">
    <text evidence="7">Belongs to the transglycosylase MltG family.</text>
</comment>
<evidence type="ECO:0000313" key="10">
    <source>
        <dbReference type="Proteomes" id="UP001500037"/>
    </source>
</evidence>
<reference evidence="9 10" key="1">
    <citation type="journal article" date="2019" name="Int. J. Syst. Evol. Microbiol.">
        <title>The Global Catalogue of Microorganisms (GCM) 10K type strain sequencing project: providing services to taxonomists for standard genome sequencing and annotation.</title>
        <authorList>
            <consortium name="The Broad Institute Genomics Platform"/>
            <consortium name="The Broad Institute Genome Sequencing Center for Infectious Disease"/>
            <person name="Wu L."/>
            <person name="Ma J."/>
        </authorList>
    </citation>
    <scope>NUCLEOTIDE SEQUENCE [LARGE SCALE GENOMIC DNA]</scope>
    <source>
        <strain evidence="9 10">JCM 13004</strain>
    </source>
</reference>
<evidence type="ECO:0000256" key="2">
    <source>
        <dbReference type="ARBA" id="ARBA00022692"/>
    </source>
</evidence>
<evidence type="ECO:0000256" key="3">
    <source>
        <dbReference type="ARBA" id="ARBA00022989"/>
    </source>
</evidence>
<keyword evidence="2 7" id="KW-0812">Transmembrane</keyword>
<comment type="catalytic activity">
    <reaction evidence="7">
        <text>a peptidoglycan chain = a peptidoglycan chain with N-acetyl-1,6-anhydromuramyl-[peptide] at the reducing end + a peptidoglycan chain with N-acetylglucosamine at the non-reducing end.</text>
        <dbReference type="EC" id="4.2.2.29"/>
    </reaction>
</comment>
<keyword evidence="6 7" id="KW-0961">Cell wall biogenesis/degradation</keyword>
<feature type="transmembrane region" description="Helical" evidence="7">
    <location>
        <begin position="130"/>
        <end position="151"/>
    </location>
</feature>
<gene>
    <name evidence="7" type="primary">mltG</name>
    <name evidence="9" type="ORF">GCM10009665_30910</name>
</gene>
<dbReference type="HAMAP" id="MF_02065">
    <property type="entry name" value="MltG"/>
    <property type="match status" value="1"/>
</dbReference>
<evidence type="ECO:0000256" key="4">
    <source>
        <dbReference type="ARBA" id="ARBA00023136"/>
    </source>
</evidence>
<evidence type="ECO:0000313" key="9">
    <source>
        <dbReference type="EMBL" id="GAA1238511.1"/>
    </source>
</evidence>
<evidence type="ECO:0000256" key="5">
    <source>
        <dbReference type="ARBA" id="ARBA00023239"/>
    </source>
</evidence>
<feature type="compositionally biased region" description="Low complexity" evidence="8">
    <location>
        <begin position="1"/>
        <end position="16"/>
    </location>
</feature>
<dbReference type="PANTHER" id="PTHR30518:SF2">
    <property type="entry name" value="ENDOLYTIC MUREIN TRANSGLYCOSYLASE"/>
    <property type="match status" value="1"/>
</dbReference>
<organism evidence="9 10">
    <name type="scientific">Kitasatospora nipponensis</name>
    <dbReference type="NCBI Taxonomy" id="258049"/>
    <lineage>
        <taxon>Bacteria</taxon>
        <taxon>Bacillati</taxon>
        <taxon>Actinomycetota</taxon>
        <taxon>Actinomycetes</taxon>
        <taxon>Kitasatosporales</taxon>
        <taxon>Streptomycetaceae</taxon>
        <taxon>Kitasatospora</taxon>
    </lineage>
</organism>
<evidence type="ECO:0000256" key="6">
    <source>
        <dbReference type="ARBA" id="ARBA00023316"/>
    </source>
</evidence>
<dbReference type="Gene3D" id="3.30.1490.480">
    <property type="entry name" value="Endolytic murein transglycosylase"/>
    <property type="match status" value="1"/>
</dbReference>
<feature type="site" description="Important for catalytic activity" evidence="7">
    <location>
        <position position="356"/>
    </location>
</feature>
<dbReference type="Proteomes" id="UP001500037">
    <property type="component" value="Unassembled WGS sequence"/>
</dbReference>
<sequence>MQQQVPQQPMPQQYAPAPQPAPAAPAPAQPSGPGPDGIDWEAEAAALDNPQPGAEMYDADLYADDEYAEGEYAEGEYVEEEHPEGDLAQDELAEEAEQHDSFFDAGQDISDEAEAKRKAKGKKSGLRNSGACLVVTLVLLGGMGGAGWWGYGFYKSHFGPPADYAGATAATGTTAVTIEIKDGATGSDMGTVLKDADVVKSTDAFIAAYGKNPKGNTIQPGTYTMKHQMSAAAAVQLLVDSNGGNALIIPEGIRAFEIYAKIDTKLKLKAGTTAAVAKSQANNLDLPAYAQGNLEGFLFPQKYSITDGMKPEDLLKQMVDTAVQHYQQLNLDQGAQKIGLKSGYEVLVEASILQREGNNDNDFGKIARVLSNRLNTNATQGKLQLDTTLQYELGRTNFTDAERNGKTPYNTYQIKGLPPTPISNPGDAAIEAVLAPTPGDWVYFVAVSPTETRFSNTFAAFKNDVKDYCTAHGQGFDDQQGTCKT</sequence>
<keyword evidence="4 7" id="KW-0472">Membrane</keyword>
<keyword evidence="10" id="KW-1185">Reference proteome</keyword>
<proteinExistence type="inferred from homology"/>
<accession>A0ABN1WA68</accession>
<feature type="region of interest" description="Disordered" evidence="8">
    <location>
        <begin position="1"/>
        <end position="85"/>
    </location>
</feature>
<dbReference type="PANTHER" id="PTHR30518">
    <property type="entry name" value="ENDOLYTIC MUREIN TRANSGLYCOSYLASE"/>
    <property type="match status" value="1"/>
</dbReference>
<dbReference type="EC" id="4.2.2.29" evidence="7"/>
<dbReference type="InterPro" id="IPR003770">
    <property type="entry name" value="MLTG-like"/>
</dbReference>
<dbReference type="EMBL" id="BAAALF010000045">
    <property type="protein sequence ID" value="GAA1238511.1"/>
    <property type="molecule type" value="Genomic_DNA"/>
</dbReference>
<feature type="compositionally biased region" description="Acidic residues" evidence="8">
    <location>
        <begin position="57"/>
        <end position="85"/>
    </location>
</feature>
<comment type="function">
    <text evidence="7">Functions as a peptidoglycan terminase that cleaves nascent peptidoglycan strands endolytically to terminate their elongation.</text>
</comment>